<keyword evidence="2" id="KW-1185">Reference proteome</keyword>
<protein>
    <submittedName>
        <fullName evidence="3">Dirigent protein</fullName>
    </submittedName>
</protein>
<organism evidence="2 3">
    <name type="scientific">Toxocara canis</name>
    <name type="common">Canine roundworm</name>
    <dbReference type="NCBI Taxonomy" id="6265"/>
    <lineage>
        <taxon>Eukaryota</taxon>
        <taxon>Metazoa</taxon>
        <taxon>Ecdysozoa</taxon>
        <taxon>Nematoda</taxon>
        <taxon>Chromadorea</taxon>
        <taxon>Rhabditida</taxon>
        <taxon>Spirurina</taxon>
        <taxon>Ascaridomorpha</taxon>
        <taxon>Ascaridoidea</taxon>
        <taxon>Toxocaridae</taxon>
        <taxon>Toxocara</taxon>
    </lineage>
</organism>
<dbReference type="WBParaSite" id="TCNE_0000380501-mRNA-1">
    <property type="protein sequence ID" value="TCNE_0000380501-mRNA-1"/>
    <property type="gene ID" value="TCNE_0000380501"/>
</dbReference>
<evidence type="ECO:0000313" key="1">
    <source>
        <dbReference type="EMBL" id="VDM29522.1"/>
    </source>
</evidence>
<accession>A0A183U5N5</accession>
<gene>
    <name evidence="1" type="ORF">TCNE_LOCUS3805</name>
</gene>
<proteinExistence type="predicted"/>
<sequence>MGVVKQLYSSVVGCASEHCLMFQPAFRSRAEEGRFAVVSYDGFFENDAEVDMRVLCHEQIMTVKALAFRTLL</sequence>
<name>A0A183U5N5_TOXCA</name>
<evidence type="ECO:0000313" key="2">
    <source>
        <dbReference type="Proteomes" id="UP000050794"/>
    </source>
</evidence>
<reference evidence="3" key="1">
    <citation type="submission" date="2016-06" db="UniProtKB">
        <authorList>
            <consortium name="WormBaseParasite"/>
        </authorList>
    </citation>
    <scope>IDENTIFICATION</scope>
</reference>
<dbReference type="EMBL" id="UYWY01005351">
    <property type="protein sequence ID" value="VDM29522.1"/>
    <property type="molecule type" value="Genomic_DNA"/>
</dbReference>
<dbReference type="AlphaFoldDB" id="A0A183U5N5"/>
<dbReference type="Proteomes" id="UP000050794">
    <property type="component" value="Unassembled WGS sequence"/>
</dbReference>
<evidence type="ECO:0000313" key="3">
    <source>
        <dbReference type="WBParaSite" id="TCNE_0000380501-mRNA-1"/>
    </source>
</evidence>
<reference evidence="1 2" key="2">
    <citation type="submission" date="2018-11" db="EMBL/GenBank/DDBJ databases">
        <authorList>
            <consortium name="Pathogen Informatics"/>
        </authorList>
    </citation>
    <scope>NUCLEOTIDE SEQUENCE [LARGE SCALE GENOMIC DNA]</scope>
</reference>